<gene>
    <name evidence="2" type="ORF">BFG57_16275</name>
</gene>
<dbReference type="Proteomes" id="UP000095209">
    <property type="component" value="Unassembled WGS sequence"/>
</dbReference>
<protein>
    <submittedName>
        <fullName evidence="2">Uncharacterized protein</fullName>
    </submittedName>
</protein>
<dbReference type="Pfam" id="PF20181">
    <property type="entry name" value="DUF6544"/>
    <property type="match status" value="1"/>
</dbReference>
<keyword evidence="1" id="KW-0812">Transmembrane</keyword>
<keyword evidence="1" id="KW-0472">Membrane</keyword>
<dbReference type="OrthoDB" id="9786534at2"/>
<keyword evidence="3" id="KW-1185">Reference proteome</keyword>
<proteinExistence type="predicted"/>
<name>A0A1E5LE07_9BACI</name>
<dbReference type="RefSeq" id="WP_069717614.1">
    <property type="nucleotide sequence ID" value="NZ_MJEH01000031.1"/>
</dbReference>
<dbReference type="AlphaFoldDB" id="A0A1E5LE07"/>
<keyword evidence="1" id="KW-1133">Transmembrane helix</keyword>
<accession>A0A1E5LE07</accession>
<evidence type="ECO:0000313" key="3">
    <source>
        <dbReference type="Proteomes" id="UP000095209"/>
    </source>
</evidence>
<comment type="caution">
    <text evidence="2">The sequence shown here is derived from an EMBL/GenBank/DDBJ whole genome shotgun (WGS) entry which is preliminary data.</text>
</comment>
<feature type="transmembrane region" description="Helical" evidence="1">
    <location>
        <begin position="6"/>
        <end position="24"/>
    </location>
</feature>
<evidence type="ECO:0000256" key="1">
    <source>
        <dbReference type="SAM" id="Phobius"/>
    </source>
</evidence>
<organism evidence="2 3">
    <name type="scientific">Bacillus solimangrovi</name>
    <dbReference type="NCBI Taxonomy" id="1305675"/>
    <lineage>
        <taxon>Bacteria</taxon>
        <taxon>Bacillati</taxon>
        <taxon>Bacillota</taxon>
        <taxon>Bacilli</taxon>
        <taxon>Bacillales</taxon>
        <taxon>Bacillaceae</taxon>
        <taxon>Bacillus</taxon>
    </lineage>
</organism>
<dbReference type="InterPro" id="IPR046674">
    <property type="entry name" value="DUF6544"/>
</dbReference>
<sequence>MLLLQFICFILVILVTLLIIIVFVSKMKFQKNVKHEIDELLQNKKQENEFVKEQDIKRLPPSVRRWLKYAQIVNKQKIKTVHVYQNAIMRLKPAKAWMTVSAQQYFNVDEPGFIWNAKIKVMPFVHIAGRDRYYSGRGNMLIKLLSFITVANSKGEEMDQGTLLRFLAETVWFPSAALSSYISWDEIDFYRARATMEYKGVKASGIFTFNDKGEVIKFEADRFMEDEGEYKLRPWIISLTDYKQYNGIKVPNTGEVTWKLETEDFTWFKFDILEIEYNEE</sequence>
<evidence type="ECO:0000313" key="2">
    <source>
        <dbReference type="EMBL" id="OEH92331.1"/>
    </source>
</evidence>
<dbReference type="EMBL" id="MJEH01000031">
    <property type="protein sequence ID" value="OEH92331.1"/>
    <property type="molecule type" value="Genomic_DNA"/>
</dbReference>
<reference evidence="2 3" key="1">
    <citation type="submission" date="2016-08" db="EMBL/GenBank/DDBJ databases">
        <title>Genome of Bacillus solimangrovi GH2-4.</title>
        <authorList>
            <person name="Lim S."/>
            <person name="Kim B.-C."/>
        </authorList>
    </citation>
    <scope>NUCLEOTIDE SEQUENCE [LARGE SCALE GENOMIC DNA]</scope>
    <source>
        <strain evidence="2 3">GH2-4</strain>
    </source>
</reference>